<evidence type="ECO:0000259" key="2">
    <source>
        <dbReference type="Pfam" id="PF00801"/>
    </source>
</evidence>
<keyword evidence="1" id="KW-0732">Signal</keyword>
<reference evidence="3 4" key="1">
    <citation type="submission" date="2023-05" db="EMBL/GenBank/DDBJ databases">
        <title>Novel species of genus Flectobacillus isolated from stream in China.</title>
        <authorList>
            <person name="Lu H."/>
        </authorList>
    </citation>
    <scope>NUCLEOTIDE SEQUENCE [LARGE SCALE GENOMIC DNA]</scope>
    <source>
        <strain evidence="3 4">DC10W</strain>
    </source>
</reference>
<dbReference type="RefSeq" id="WP_283371171.1">
    <property type="nucleotide sequence ID" value="NZ_JASHID010000016.1"/>
</dbReference>
<sequence length="702" mass="78014">MKISQILLTAIFCFTVCLVHAQDNLKGKYQLSTKDTVFLKPYVDQDEWRNTPVRHRYVHGGFEGTETRFSFYFPEKQNYQGRFFQYITPFPDNEFLSQGATGEDDKIGFSIVSGAYFIETNGGGKVDFAKPNFNSDPTIAAFRANAASAAFSRIVANKIFGGHKPYGYAFGGSGGAYRTIGSIENTDGVWDGVVPYVLGSPMAIPNIFAVRMNAMRILHDKFPQIIDALDAGGSGDMYAGLNEEEKEALREVTKMGFPPQSWFGYKTMGIHGFIALYQGMRMADAKFFDDFWKIKGYLGANPTESLLKARLQKDTKIKANITSQQAVQLGLKEPETAGERGSADLAWKSMGGVEGQMPVAFQLENMLPDVNFMGGDLVIKSGAAKGKTIQLAKVEGDKVVFGPVDLSVLAQIKVGDEVFVDNSNFLAVQTYHRHQVPGKEYKAWDQFRDADGKPIYPQRPFLLGPLFTRGAAGVLPTGKFKGKMILLCSLWDREAFAWQGDFYRDMVKANLGEKTDENFRLWYTDRALHGDLSKNEDGTRTVSYLGVLQQALRDLSQWVEKGVNPASSTNYTIEDSQVILPKTAEERSGIQPVVNLTIKGNKKIVVKVGQKVELKAVVEVPAHTGKIVSAEWDFDGKGTFPITSKKIAYDEKNNKAIVTMSYQFTKAGTYFPTLRVASQREGDVKTPFTRIQNLDRVRVVVQ</sequence>
<gene>
    <name evidence="3" type="ORF">QM480_18515</name>
</gene>
<evidence type="ECO:0000256" key="1">
    <source>
        <dbReference type="SAM" id="SignalP"/>
    </source>
</evidence>
<organism evidence="3 4">
    <name type="scientific">Flectobacillus longus</name>
    <dbReference type="NCBI Taxonomy" id="2984207"/>
    <lineage>
        <taxon>Bacteria</taxon>
        <taxon>Pseudomonadati</taxon>
        <taxon>Bacteroidota</taxon>
        <taxon>Cytophagia</taxon>
        <taxon>Cytophagales</taxon>
        <taxon>Flectobacillaceae</taxon>
        <taxon>Flectobacillus</taxon>
    </lineage>
</organism>
<dbReference type="InterPro" id="IPR035986">
    <property type="entry name" value="PKD_dom_sf"/>
</dbReference>
<protein>
    <recommendedName>
        <fullName evidence="2">PKD domain-containing protein</fullName>
    </recommendedName>
</protein>
<dbReference type="Pfam" id="PF00801">
    <property type="entry name" value="PKD"/>
    <property type="match status" value="1"/>
</dbReference>
<accession>A0ABT6YS13</accession>
<feature type="signal peptide" evidence="1">
    <location>
        <begin position="1"/>
        <end position="21"/>
    </location>
</feature>
<evidence type="ECO:0000313" key="3">
    <source>
        <dbReference type="EMBL" id="MDI9866340.1"/>
    </source>
</evidence>
<dbReference type="Proteomes" id="UP001236569">
    <property type="component" value="Unassembled WGS sequence"/>
</dbReference>
<keyword evidence="4" id="KW-1185">Reference proteome</keyword>
<dbReference type="CDD" id="cd00146">
    <property type="entry name" value="PKD"/>
    <property type="match status" value="1"/>
</dbReference>
<evidence type="ECO:0000313" key="4">
    <source>
        <dbReference type="Proteomes" id="UP001236569"/>
    </source>
</evidence>
<dbReference type="InterPro" id="IPR000601">
    <property type="entry name" value="PKD_dom"/>
</dbReference>
<name>A0ABT6YS13_9BACT</name>
<feature type="domain" description="PKD" evidence="2">
    <location>
        <begin position="595"/>
        <end position="679"/>
    </location>
</feature>
<comment type="caution">
    <text evidence="3">The sequence shown here is derived from an EMBL/GenBank/DDBJ whole genome shotgun (WGS) entry which is preliminary data.</text>
</comment>
<proteinExistence type="predicted"/>
<feature type="chain" id="PRO_5046351537" description="PKD domain-containing protein" evidence="1">
    <location>
        <begin position="22"/>
        <end position="702"/>
    </location>
</feature>
<dbReference type="SUPFAM" id="SSF49299">
    <property type="entry name" value="PKD domain"/>
    <property type="match status" value="1"/>
</dbReference>
<dbReference type="EMBL" id="JASHID010000016">
    <property type="protein sequence ID" value="MDI9866340.1"/>
    <property type="molecule type" value="Genomic_DNA"/>
</dbReference>